<dbReference type="CDD" id="cd03046">
    <property type="entry name" value="GST_N_GTT1_like"/>
    <property type="match status" value="1"/>
</dbReference>
<dbReference type="SFLD" id="SFLDS00019">
    <property type="entry name" value="Glutathione_Transferase_(cytos"/>
    <property type="match status" value="1"/>
</dbReference>
<evidence type="ECO:0000313" key="3">
    <source>
        <dbReference type="EMBL" id="RKK04190.1"/>
    </source>
</evidence>
<dbReference type="InterPro" id="IPR036282">
    <property type="entry name" value="Glutathione-S-Trfase_C_sf"/>
</dbReference>
<dbReference type="InParanoid" id="A0A3A9JDC4"/>
<feature type="domain" description="GST N-terminal" evidence="1">
    <location>
        <begin position="1"/>
        <end position="92"/>
    </location>
</feature>
<evidence type="ECO:0000313" key="6">
    <source>
        <dbReference type="Proteomes" id="UP000278036"/>
    </source>
</evidence>
<feature type="domain" description="GST C-terminal" evidence="2">
    <location>
        <begin position="96"/>
        <end position="210"/>
    </location>
</feature>
<evidence type="ECO:0000259" key="1">
    <source>
        <dbReference type="PROSITE" id="PS50404"/>
    </source>
</evidence>
<dbReference type="EMBL" id="RFLX01000001">
    <property type="protein sequence ID" value="RMI27248.1"/>
    <property type="molecule type" value="Genomic_DNA"/>
</dbReference>
<organism evidence="3 6">
    <name type="scientific">Teichococcus wenyumeiae</name>
    <dbReference type="NCBI Taxonomy" id="2478470"/>
    <lineage>
        <taxon>Bacteria</taxon>
        <taxon>Pseudomonadati</taxon>
        <taxon>Pseudomonadota</taxon>
        <taxon>Alphaproteobacteria</taxon>
        <taxon>Acetobacterales</taxon>
        <taxon>Roseomonadaceae</taxon>
        <taxon>Roseomonas</taxon>
    </lineage>
</organism>
<evidence type="ECO:0000259" key="2">
    <source>
        <dbReference type="PROSITE" id="PS50405"/>
    </source>
</evidence>
<dbReference type="InterPro" id="IPR004046">
    <property type="entry name" value="GST_C"/>
</dbReference>
<dbReference type="Gene3D" id="3.40.30.10">
    <property type="entry name" value="Glutaredoxin"/>
    <property type="match status" value="1"/>
</dbReference>
<dbReference type="Pfam" id="PF00043">
    <property type="entry name" value="GST_C"/>
    <property type="match status" value="1"/>
</dbReference>
<proteinExistence type="predicted"/>
<accession>A0A3A9JDC4</accession>
<keyword evidence="5" id="KW-1185">Reference proteome</keyword>
<evidence type="ECO:0000313" key="5">
    <source>
        <dbReference type="Proteomes" id="UP000274097"/>
    </source>
</evidence>
<dbReference type="InterPro" id="IPR036249">
    <property type="entry name" value="Thioredoxin-like_sf"/>
</dbReference>
<dbReference type="PANTHER" id="PTHR44051:SF8">
    <property type="entry name" value="GLUTATHIONE S-TRANSFERASE GSTA"/>
    <property type="match status" value="1"/>
</dbReference>
<dbReference type="PROSITE" id="PS50404">
    <property type="entry name" value="GST_NTER"/>
    <property type="match status" value="1"/>
</dbReference>
<dbReference type="OrthoDB" id="9810080at2"/>
<dbReference type="PROSITE" id="PS50405">
    <property type="entry name" value="GST_CTER"/>
    <property type="match status" value="1"/>
</dbReference>
<dbReference type="SFLD" id="SFLDG00358">
    <property type="entry name" value="Main_(cytGST)"/>
    <property type="match status" value="1"/>
</dbReference>
<dbReference type="Pfam" id="PF13417">
    <property type="entry name" value="GST_N_3"/>
    <property type="match status" value="1"/>
</dbReference>
<dbReference type="EMBL" id="RAQU01000053">
    <property type="protein sequence ID" value="RKK04190.1"/>
    <property type="molecule type" value="Genomic_DNA"/>
</dbReference>
<name>A0A3A9JDC4_9PROT</name>
<dbReference type="InterPro" id="IPR010987">
    <property type="entry name" value="Glutathione-S-Trfase_C-like"/>
</dbReference>
<dbReference type="InterPro" id="IPR040079">
    <property type="entry name" value="Glutathione_S-Trfase"/>
</dbReference>
<dbReference type="Proteomes" id="UP000278036">
    <property type="component" value="Unassembled WGS sequence"/>
</dbReference>
<evidence type="ECO:0000313" key="4">
    <source>
        <dbReference type="EMBL" id="RMI27248.1"/>
    </source>
</evidence>
<dbReference type="RefSeq" id="WP_120638315.1">
    <property type="nucleotide sequence ID" value="NZ_RAQU01000053.1"/>
</dbReference>
<keyword evidence="3" id="KW-0808">Transferase</keyword>
<comment type="caution">
    <text evidence="3">The sequence shown here is derived from an EMBL/GenBank/DDBJ whole genome shotgun (WGS) entry which is preliminary data.</text>
</comment>
<reference evidence="3 6" key="1">
    <citation type="submission" date="2018-09" db="EMBL/GenBank/DDBJ databases">
        <title>Roseomonas sp. nov., isolated from feces of Tibetan antelopes in the Qinghai-Tibet plateau, China.</title>
        <authorList>
            <person name="Tian Z."/>
        </authorList>
    </citation>
    <scope>NUCLEOTIDE SEQUENCE [LARGE SCALE GENOMIC DNA]</scope>
    <source>
        <strain evidence="4 5">Z23</strain>
        <strain evidence="3 6">Z24</strain>
    </source>
</reference>
<protein>
    <submittedName>
        <fullName evidence="3">Glutathione S-transferase family protein</fullName>
    </submittedName>
</protein>
<dbReference type="AlphaFoldDB" id="A0A3A9JDC4"/>
<dbReference type="PANTHER" id="PTHR44051">
    <property type="entry name" value="GLUTATHIONE S-TRANSFERASE-RELATED"/>
    <property type="match status" value="1"/>
</dbReference>
<sequence length="210" mass="22865">MALTIYGVLRSRASRPVWLAKELGLEYRHVPVIQGYRLPDPAAPDAPLNTTSPAFRAINPNGHVPSIEDDGLVLHESMAITLYLARKHGGPLAPRDVAEEALATMWSFWAVTSIEEQALSTRAGGEAVERELPGLHRYFAILADALRAGGGWLVGGRFTVADLNVAEVVRYAQGMPELFAAQPAVRDWLAACQARPAFQAMWAEREAEPA</sequence>
<dbReference type="Proteomes" id="UP000274097">
    <property type="component" value="Unassembled WGS sequence"/>
</dbReference>
<dbReference type="SUPFAM" id="SSF47616">
    <property type="entry name" value="GST C-terminal domain-like"/>
    <property type="match status" value="1"/>
</dbReference>
<dbReference type="SUPFAM" id="SSF52833">
    <property type="entry name" value="Thioredoxin-like"/>
    <property type="match status" value="1"/>
</dbReference>
<dbReference type="GO" id="GO:0016740">
    <property type="term" value="F:transferase activity"/>
    <property type="evidence" value="ECO:0007669"/>
    <property type="project" value="UniProtKB-KW"/>
</dbReference>
<gene>
    <name evidence="3" type="ORF">D6Z83_10750</name>
    <name evidence="4" type="ORF">EBE87_02455</name>
</gene>
<dbReference type="Gene3D" id="1.20.1050.10">
    <property type="match status" value="1"/>
</dbReference>
<dbReference type="InterPro" id="IPR004045">
    <property type="entry name" value="Glutathione_S-Trfase_N"/>
</dbReference>